<evidence type="ECO:0000313" key="3">
    <source>
        <dbReference type="Proteomes" id="UP000256310"/>
    </source>
</evidence>
<evidence type="ECO:0000313" key="2">
    <source>
        <dbReference type="EMBL" id="RED15900.1"/>
    </source>
</evidence>
<protein>
    <recommendedName>
        <fullName evidence="4">YARHG domain-containing protein</fullName>
    </recommendedName>
</protein>
<evidence type="ECO:0000256" key="1">
    <source>
        <dbReference type="SAM" id="SignalP"/>
    </source>
</evidence>
<accession>A0A3D9FDJ7</accession>
<dbReference type="Proteomes" id="UP000256310">
    <property type="component" value="Unassembled WGS sequence"/>
</dbReference>
<proteinExistence type="predicted"/>
<feature type="chain" id="PRO_5017560993" description="YARHG domain-containing protein" evidence="1">
    <location>
        <begin position="25"/>
        <end position="270"/>
    </location>
</feature>
<organism evidence="2 3">
    <name type="scientific">Parasphingopyxis lamellibrachiae</name>
    <dbReference type="NCBI Taxonomy" id="680125"/>
    <lineage>
        <taxon>Bacteria</taxon>
        <taxon>Pseudomonadati</taxon>
        <taxon>Pseudomonadota</taxon>
        <taxon>Alphaproteobacteria</taxon>
        <taxon>Sphingomonadales</taxon>
        <taxon>Sphingomonadaceae</taxon>
        <taxon>Parasphingopyxis</taxon>
    </lineage>
</organism>
<keyword evidence="3" id="KW-1185">Reference proteome</keyword>
<keyword evidence="1" id="KW-0732">Signal</keyword>
<dbReference type="OrthoDB" id="7507714at2"/>
<reference evidence="2 3" key="1">
    <citation type="submission" date="2018-07" db="EMBL/GenBank/DDBJ databases">
        <title>Genomic Encyclopedia of Type Strains, Phase IV (KMG-IV): sequencing the most valuable type-strain genomes for metagenomic binning, comparative biology and taxonomic classification.</title>
        <authorList>
            <person name="Goeker M."/>
        </authorList>
    </citation>
    <scope>NUCLEOTIDE SEQUENCE [LARGE SCALE GENOMIC DNA]</scope>
    <source>
        <strain evidence="2 3">DSM 26725</strain>
    </source>
</reference>
<gene>
    <name evidence="2" type="ORF">DFR46_0908</name>
</gene>
<dbReference type="EMBL" id="QRDP01000004">
    <property type="protein sequence ID" value="RED15900.1"/>
    <property type="molecule type" value="Genomic_DNA"/>
</dbReference>
<comment type="caution">
    <text evidence="2">The sequence shown here is derived from an EMBL/GenBank/DDBJ whole genome shotgun (WGS) entry which is preliminary data.</text>
</comment>
<feature type="signal peptide" evidence="1">
    <location>
        <begin position="1"/>
        <end position="24"/>
    </location>
</feature>
<name>A0A3D9FDJ7_9SPHN</name>
<evidence type="ECO:0008006" key="4">
    <source>
        <dbReference type="Google" id="ProtNLM"/>
    </source>
</evidence>
<sequence>MARIWYGWAAALLAVCFFSAAAPAQGPEPMELPTAPVIDGQAYPDCRYEYRERNLARSRVEDIAACIERIDRYYTDVVTPFALGLEADGQTAEEDDAAYRAVEARYRDDREYLSERYCRYAECEDYEPTALSGERDLADGMQQCGEPGDTIYLEGLIGLLVNRARQIDTGTNFTGALIGFACRLEPEERQAAAAASDEVIAREEVGATAAWVSPSREEVSGSSTVTAMNSEPSGATCLDITDVIIIGGEEERATRRMCRAPGESRYVLQG</sequence>
<dbReference type="AlphaFoldDB" id="A0A3D9FDJ7"/>
<dbReference type="RefSeq" id="WP_116235365.1">
    <property type="nucleotide sequence ID" value="NZ_QRDP01000004.1"/>
</dbReference>